<dbReference type="AlphaFoldDB" id="A0A0V1A3G6"/>
<organism evidence="1 2">
    <name type="scientific">Trichinella patagoniensis</name>
    <dbReference type="NCBI Taxonomy" id="990121"/>
    <lineage>
        <taxon>Eukaryota</taxon>
        <taxon>Metazoa</taxon>
        <taxon>Ecdysozoa</taxon>
        <taxon>Nematoda</taxon>
        <taxon>Enoplea</taxon>
        <taxon>Dorylaimia</taxon>
        <taxon>Trichinellida</taxon>
        <taxon>Trichinellidae</taxon>
        <taxon>Trichinella</taxon>
    </lineage>
</organism>
<evidence type="ECO:0000313" key="2">
    <source>
        <dbReference type="Proteomes" id="UP000054783"/>
    </source>
</evidence>
<dbReference type="EMBL" id="JYDQ01000036">
    <property type="protein sequence ID" value="KRY19336.1"/>
    <property type="molecule type" value="Genomic_DNA"/>
</dbReference>
<proteinExistence type="predicted"/>
<gene>
    <name evidence="1" type="ORF">T12_8739</name>
</gene>
<accession>A0A0V1A3G6</accession>
<reference evidence="1 2" key="1">
    <citation type="submission" date="2015-01" db="EMBL/GenBank/DDBJ databases">
        <title>Evolution of Trichinella species and genotypes.</title>
        <authorList>
            <person name="Korhonen P.K."/>
            <person name="Edoardo P."/>
            <person name="Giuseppe L.R."/>
            <person name="Gasser R.B."/>
        </authorList>
    </citation>
    <scope>NUCLEOTIDE SEQUENCE [LARGE SCALE GENOMIC DNA]</scope>
    <source>
        <strain evidence="1">ISS2496</strain>
    </source>
</reference>
<sequence length="89" mass="10025">MEHLLRIDCSNDGLPLGKVSVDHDAAPLRTRPSDRTNDNWASDFWADEVALTFENFGILNDWWTVEINQISVAGRAAFFPLFPKPAARP</sequence>
<evidence type="ECO:0000313" key="1">
    <source>
        <dbReference type="EMBL" id="KRY19336.1"/>
    </source>
</evidence>
<protein>
    <submittedName>
        <fullName evidence="1">Uncharacterized protein</fullName>
    </submittedName>
</protein>
<comment type="caution">
    <text evidence="1">The sequence shown here is derived from an EMBL/GenBank/DDBJ whole genome shotgun (WGS) entry which is preliminary data.</text>
</comment>
<dbReference type="Proteomes" id="UP000054783">
    <property type="component" value="Unassembled WGS sequence"/>
</dbReference>
<name>A0A0V1A3G6_9BILA</name>
<keyword evidence="2" id="KW-1185">Reference proteome</keyword>